<dbReference type="PROSITE" id="PS50297">
    <property type="entry name" value="ANK_REP_REGION"/>
    <property type="match status" value="3"/>
</dbReference>
<dbReference type="PANTHER" id="PTHR24123">
    <property type="entry name" value="ANKYRIN REPEAT-CONTAINING"/>
    <property type="match status" value="1"/>
</dbReference>
<name>A0A6I9N446_9TELE</name>
<feature type="repeat" description="ANK" evidence="4">
    <location>
        <begin position="94"/>
        <end position="126"/>
    </location>
</feature>
<dbReference type="InterPro" id="IPR036036">
    <property type="entry name" value="SOCS_box-like_dom_sf"/>
</dbReference>
<dbReference type="InterPro" id="IPR051165">
    <property type="entry name" value="Multifunctional_ANK_Repeat"/>
</dbReference>
<protein>
    <submittedName>
        <fullName evidence="7">Ankyrin repeat and SOCS box protein 3 isoform X1</fullName>
    </submittedName>
</protein>
<reference evidence="7" key="1">
    <citation type="submission" date="2025-08" db="UniProtKB">
        <authorList>
            <consortium name="RefSeq"/>
        </authorList>
    </citation>
    <scope>IDENTIFICATION</scope>
    <source>
        <tissue evidence="7">Muscle</tissue>
    </source>
</reference>
<dbReference type="SMART" id="SM00248">
    <property type="entry name" value="ANK"/>
    <property type="match status" value="9"/>
</dbReference>
<evidence type="ECO:0000313" key="7">
    <source>
        <dbReference type="RefSeq" id="XP_010768810.1"/>
    </source>
</evidence>
<keyword evidence="6" id="KW-1185">Reference proteome</keyword>
<dbReference type="UniPathway" id="UPA00143"/>
<sequence>MSSIPDTILQGMDFTEGYGDTVSRVAAAARSGCRKRVRRLIKRGFSVDCRDNRGWNALHEAAAAGSKECVQDILSAGGGSSGGASDYVNSLTHEGESACYLAAQRGHLAAVQLLLKAHSNINQLTNNLSCPLYAAVDGGHTAVVELLVSRGAEVNRTHTSSCWTCLHQAVYKGHSDIVRVLANRSNLEAPDDHKISPLFVAAQYGQQECLEILVNAGANVNNQAADLATPLLIASQEGHQGCVDLLLDHRADPNISCSREWPQLPIHAAVEFGHIGVLKRLIATTDRVCDQGEGMVSPLYVALQYDQSDSVEMLLREGYSPDAQDCTDLLDIRSPLCMTLCRTSNEPKRISFSELVGLLIAAGARWSEEDWIYALATDKTDLLQLILKHRWIPRQDTATRKCSAPHHPEKTVLKLPEVRDLLCVALNQVHFAACWLPLLLKAGLEPSLLLQPHMLEQADSEVLNYLLEFVNWSTLSPPLKHILDRRRAEKTWEPCPHFDSIPCLSHTCRLQVRVVLGSDSLMGTDVVERLPVPSLLNGFLQFRDISEPPYTHSPQSSPLSERIHEYESTHQHRHVL</sequence>
<feature type="domain" description="SOCS box" evidence="5">
    <location>
        <begin position="504"/>
        <end position="546"/>
    </location>
</feature>
<dbReference type="GO" id="GO:0016567">
    <property type="term" value="P:protein ubiquitination"/>
    <property type="evidence" value="ECO:0007669"/>
    <property type="project" value="UniProtKB-UniPathway"/>
</dbReference>
<dbReference type="PROSITE" id="PS50088">
    <property type="entry name" value="ANK_REPEAT"/>
    <property type="match status" value="4"/>
</dbReference>
<dbReference type="Pfam" id="PF12796">
    <property type="entry name" value="Ank_2"/>
    <property type="match status" value="2"/>
</dbReference>
<dbReference type="SMART" id="SM00969">
    <property type="entry name" value="SOCS_box"/>
    <property type="match status" value="1"/>
</dbReference>
<dbReference type="PANTHER" id="PTHR24123:SF33">
    <property type="entry name" value="PROTEIN HOS4"/>
    <property type="match status" value="1"/>
</dbReference>
<dbReference type="RefSeq" id="XP_010768810.1">
    <property type="nucleotide sequence ID" value="XM_010770508.1"/>
</dbReference>
<comment type="pathway">
    <text evidence="1">Protein modification; protein ubiquitination.</text>
</comment>
<evidence type="ECO:0000259" key="5">
    <source>
        <dbReference type="PROSITE" id="PS50225"/>
    </source>
</evidence>
<feature type="repeat" description="ANK" evidence="4">
    <location>
        <begin position="127"/>
        <end position="159"/>
    </location>
</feature>
<dbReference type="PRINTS" id="PR01415">
    <property type="entry name" value="ANKYRIN"/>
</dbReference>
<keyword evidence="3 4" id="KW-0040">ANK repeat</keyword>
<dbReference type="Gene3D" id="1.25.40.20">
    <property type="entry name" value="Ankyrin repeat-containing domain"/>
    <property type="match status" value="2"/>
</dbReference>
<evidence type="ECO:0000256" key="4">
    <source>
        <dbReference type="PROSITE-ProRule" id="PRU00023"/>
    </source>
</evidence>
<dbReference type="SUPFAM" id="SSF48403">
    <property type="entry name" value="Ankyrin repeat"/>
    <property type="match status" value="1"/>
</dbReference>
<dbReference type="PROSITE" id="PS50225">
    <property type="entry name" value="SOCS"/>
    <property type="match status" value="1"/>
</dbReference>
<dbReference type="GO" id="GO:0035556">
    <property type="term" value="P:intracellular signal transduction"/>
    <property type="evidence" value="ECO:0007669"/>
    <property type="project" value="InterPro"/>
</dbReference>
<dbReference type="OrthoDB" id="194358at2759"/>
<dbReference type="AlphaFoldDB" id="A0A6I9N446"/>
<dbReference type="InterPro" id="IPR002110">
    <property type="entry name" value="Ankyrin_rpt"/>
</dbReference>
<dbReference type="KEGG" id="ncc:104944901"/>
<dbReference type="InterPro" id="IPR036770">
    <property type="entry name" value="Ankyrin_rpt-contain_sf"/>
</dbReference>
<dbReference type="Pfam" id="PF13637">
    <property type="entry name" value="Ank_4"/>
    <property type="match status" value="1"/>
</dbReference>
<dbReference type="SUPFAM" id="SSF158235">
    <property type="entry name" value="SOCS box-like"/>
    <property type="match status" value="1"/>
</dbReference>
<evidence type="ECO:0000313" key="6">
    <source>
        <dbReference type="Proteomes" id="UP000504611"/>
    </source>
</evidence>
<dbReference type="Proteomes" id="UP000504611">
    <property type="component" value="Unplaced"/>
</dbReference>
<dbReference type="InterPro" id="IPR001496">
    <property type="entry name" value="SOCS_box"/>
</dbReference>
<evidence type="ECO:0000256" key="1">
    <source>
        <dbReference type="ARBA" id="ARBA00004906"/>
    </source>
</evidence>
<feature type="repeat" description="ANK" evidence="4">
    <location>
        <begin position="193"/>
        <end position="225"/>
    </location>
</feature>
<evidence type="ECO:0000256" key="3">
    <source>
        <dbReference type="ARBA" id="ARBA00023043"/>
    </source>
</evidence>
<accession>A0A6I9N446</accession>
<evidence type="ECO:0000256" key="2">
    <source>
        <dbReference type="ARBA" id="ARBA00022737"/>
    </source>
</evidence>
<keyword evidence="2" id="KW-0677">Repeat</keyword>
<organism evidence="6 7">
    <name type="scientific">Notothenia coriiceps</name>
    <name type="common">black rockcod</name>
    <dbReference type="NCBI Taxonomy" id="8208"/>
    <lineage>
        <taxon>Eukaryota</taxon>
        <taxon>Metazoa</taxon>
        <taxon>Chordata</taxon>
        <taxon>Craniata</taxon>
        <taxon>Vertebrata</taxon>
        <taxon>Euteleostomi</taxon>
        <taxon>Actinopterygii</taxon>
        <taxon>Neopterygii</taxon>
        <taxon>Teleostei</taxon>
        <taxon>Neoteleostei</taxon>
        <taxon>Acanthomorphata</taxon>
        <taxon>Eupercaria</taxon>
        <taxon>Perciformes</taxon>
        <taxon>Notothenioidei</taxon>
        <taxon>Nototheniidae</taxon>
        <taxon>Notothenia</taxon>
    </lineage>
</organism>
<gene>
    <name evidence="7" type="primary">asb3</name>
</gene>
<feature type="repeat" description="ANK" evidence="4">
    <location>
        <begin position="226"/>
        <end position="258"/>
    </location>
</feature>
<proteinExistence type="predicted"/>
<dbReference type="CTD" id="51130"/>